<evidence type="ECO:0000256" key="2">
    <source>
        <dbReference type="SAM" id="SignalP"/>
    </source>
</evidence>
<feature type="chain" id="PRO_5037461277" evidence="2">
    <location>
        <begin position="25"/>
        <end position="312"/>
    </location>
</feature>
<comment type="caution">
    <text evidence="4">The sequence shown here is derived from an EMBL/GenBank/DDBJ whole genome shotgun (WGS) entry which is preliminary data.</text>
</comment>
<dbReference type="PROSITE" id="PS51272">
    <property type="entry name" value="SLH"/>
    <property type="match status" value="2"/>
</dbReference>
<evidence type="ECO:0000259" key="3">
    <source>
        <dbReference type="PROSITE" id="PS51272"/>
    </source>
</evidence>
<proteinExistence type="predicted"/>
<evidence type="ECO:0000256" key="1">
    <source>
        <dbReference type="ARBA" id="ARBA00022737"/>
    </source>
</evidence>
<keyword evidence="1" id="KW-0677">Repeat</keyword>
<feature type="signal peptide" evidence="2">
    <location>
        <begin position="1"/>
        <end position="24"/>
    </location>
</feature>
<dbReference type="Pfam" id="PF17963">
    <property type="entry name" value="Big_9"/>
    <property type="match status" value="1"/>
</dbReference>
<dbReference type="RefSeq" id="WP_159068006.1">
    <property type="nucleotide sequence ID" value="NZ_JACOPL010000001.1"/>
</dbReference>
<feature type="domain" description="SLH" evidence="3">
    <location>
        <begin position="189"/>
        <end position="256"/>
    </location>
</feature>
<name>A0A923LT68_9FIRM</name>
<dbReference type="Gene3D" id="2.60.40.2810">
    <property type="match status" value="1"/>
</dbReference>
<organism evidence="4 5">
    <name type="scientific">Agathobaculum faecis</name>
    <dbReference type="NCBI Taxonomy" id="2763013"/>
    <lineage>
        <taxon>Bacteria</taxon>
        <taxon>Bacillati</taxon>
        <taxon>Bacillota</taxon>
        <taxon>Clostridia</taxon>
        <taxon>Eubacteriales</taxon>
        <taxon>Butyricicoccaceae</taxon>
        <taxon>Agathobaculum</taxon>
    </lineage>
</organism>
<keyword evidence="5" id="KW-1185">Reference proteome</keyword>
<dbReference type="EMBL" id="JACOPL010000001">
    <property type="protein sequence ID" value="MBC5723996.1"/>
    <property type="molecule type" value="Genomic_DNA"/>
</dbReference>
<accession>A0A923LT68</accession>
<dbReference type="Proteomes" id="UP000606499">
    <property type="component" value="Unassembled WGS sequence"/>
</dbReference>
<dbReference type="AlphaFoldDB" id="A0A923LT68"/>
<protein>
    <submittedName>
        <fullName evidence="4">S-layer homology domain-containing protein</fullName>
    </submittedName>
</protein>
<reference evidence="4" key="1">
    <citation type="submission" date="2020-08" db="EMBL/GenBank/DDBJ databases">
        <title>Genome public.</title>
        <authorList>
            <person name="Liu C."/>
            <person name="Sun Q."/>
        </authorList>
    </citation>
    <scope>NUCLEOTIDE SEQUENCE</scope>
    <source>
        <strain evidence="4">NSJ-28</strain>
    </source>
</reference>
<keyword evidence="2" id="KW-0732">Signal</keyword>
<evidence type="ECO:0000313" key="5">
    <source>
        <dbReference type="Proteomes" id="UP000606499"/>
    </source>
</evidence>
<feature type="domain" description="SLH" evidence="3">
    <location>
        <begin position="124"/>
        <end position="188"/>
    </location>
</feature>
<sequence>MDRKLLIAVLLLPATVLFSGVALAAGLTSETPAAGVPAAYAVEAETCVEIPIEVELTAADSDNDIVLYQLTEQPRLGTASIEGNILSYSPAKKAGKDKFSYTVVDANGNTAEPADVTITVKKNRAGLTYSDMTGNPAHYAAICLSENGIMTGENIGGCSFFRPAQTVTRSEFITMATAVAKLPVEPTQQTDFADDRGLSLWAKPFVSTAAANGLVSGYQTAGGLAEIRGQNPITLAEASVVIRNLLGEALDGAEYVIAPEHTAEMDWAQSAVSSMSRLDVLSPLASMLDSGEPITRQVACEMLYRAMLLMEN</sequence>
<gene>
    <name evidence="4" type="ORF">H8S45_00695</name>
</gene>
<dbReference type="InterPro" id="IPR001119">
    <property type="entry name" value="SLH_dom"/>
</dbReference>
<evidence type="ECO:0000313" key="4">
    <source>
        <dbReference type="EMBL" id="MBC5723996.1"/>
    </source>
</evidence>
<dbReference type="Pfam" id="PF00395">
    <property type="entry name" value="SLH"/>
    <property type="match status" value="1"/>
</dbReference>